<keyword evidence="11" id="KW-1185">Reference proteome</keyword>
<dbReference type="InterPro" id="IPR037212">
    <property type="entry name" value="Med7/Med21-like"/>
</dbReference>
<feature type="region of interest" description="Disordered" evidence="9">
    <location>
        <begin position="221"/>
        <end position="385"/>
    </location>
</feature>
<dbReference type="PANTHER" id="PTHR21428">
    <property type="entry name" value="MEDIATOR OF RNA POLYMERASE II TRANSCRIPTION SUBUNIT 7"/>
    <property type="match status" value="1"/>
</dbReference>
<comment type="similarity">
    <text evidence="2 8">Belongs to the Mediator complex subunit 7 family.</text>
</comment>
<organism evidence="10 11">
    <name type="scientific">Lentinula boryana</name>
    <dbReference type="NCBI Taxonomy" id="40481"/>
    <lineage>
        <taxon>Eukaryota</taxon>
        <taxon>Fungi</taxon>
        <taxon>Dikarya</taxon>
        <taxon>Basidiomycota</taxon>
        <taxon>Agaricomycotina</taxon>
        <taxon>Agaricomycetes</taxon>
        <taxon>Agaricomycetidae</taxon>
        <taxon>Agaricales</taxon>
        <taxon>Marasmiineae</taxon>
        <taxon>Omphalotaceae</taxon>
        <taxon>Lentinula</taxon>
    </lineage>
</organism>
<dbReference type="Proteomes" id="UP001163828">
    <property type="component" value="Unassembled WGS sequence"/>
</dbReference>
<evidence type="ECO:0000313" key="10">
    <source>
        <dbReference type="EMBL" id="KAJ3998555.1"/>
    </source>
</evidence>
<evidence type="ECO:0000256" key="7">
    <source>
        <dbReference type="ARBA" id="ARBA00023242"/>
    </source>
</evidence>
<dbReference type="Gene3D" id="6.10.140.1520">
    <property type="match status" value="1"/>
</dbReference>
<gene>
    <name evidence="10" type="ORF">F5050DRAFT_1798336</name>
</gene>
<dbReference type="PANTHER" id="PTHR21428:SF11">
    <property type="entry name" value="MEDIATOR OF RNA POLYMERASE II TRANSCRIPTION SUBUNIT 7"/>
    <property type="match status" value="1"/>
</dbReference>
<keyword evidence="4 8" id="KW-0805">Transcription regulation</keyword>
<feature type="compositionally biased region" description="Acidic residues" evidence="9">
    <location>
        <begin position="244"/>
        <end position="259"/>
    </location>
</feature>
<name>A0ABQ8QJ12_9AGAR</name>
<reference evidence="10" key="1">
    <citation type="submission" date="2022-08" db="EMBL/GenBank/DDBJ databases">
        <authorList>
            <consortium name="DOE Joint Genome Institute"/>
            <person name="Min B."/>
            <person name="Riley R."/>
            <person name="Sierra-Patev S."/>
            <person name="Naranjo-Ortiz M."/>
            <person name="Looney B."/>
            <person name="Konkel Z."/>
            <person name="Slot J.C."/>
            <person name="Sakamoto Y."/>
            <person name="Steenwyk J.L."/>
            <person name="Rokas A."/>
            <person name="Carro J."/>
            <person name="Camarero S."/>
            <person name="Ferreira P."/>
            <person name="Molpeceres G."/>
            <person name="Ruiz-Duenas F.J."/>
            <person name="Serrano A."/>
            <person name="Henrissat B."/>
            <person name="Drula E."/>
            <person name="Hughes K.W."/>
            <person name="Mata J.L."/>
            <person name="Ishikawa N.K."/>
            <person name="Vargas-Isla R."/>
            <person name="Ushijima S."/>
            <person name="Smith C.A."/>
            <person name="Ahrendt S."/>
            <person name="Andreopoulos W."/>
            <person name="He G."/>
            <person name="Labutti K."/>
            <person name="Lipzen A."/>
            <person name="Ng V."/>
            <person name="Sandor L."/>
            <person name="Barry K."/>
            <person name="Martinez A.T."/>
            <person name="Xiao Y."/>
            <person name="Gibbons J.G."/>
            <person name="Terashima K."/>
            <person name="Hibbett D.S."/>
            <person name="Grigoriev I.V."/>
        </authorList>
    </citation>
    <scope>NUCLEOTIDE SEQUENCE</scope>
    <source>
        <strain evidence="10">TFB10827</strain>
    </source>
</reference>
<evidence type="ECO:0000256" key="1">
    <source>
        <dbReference type="ARBA" id="ARBA00004123"/>
    </source>
</evidence>
<dbReference type="SUPFAM" id="SSF140718">
    <property type="entry name" value="Mediator hinge subcomplex-like"/>
    <property type="match status" value="1"/>
</dbReference>
<protein>
    <recommendedName>
        <fullName evidence="3 8">Mediator of RNA polymerase II transcription subunit 7</fullName>
    </recommendedName>
</protein>
<evidence type="ECO:0000256" key="5">
    <source>
        <dbReference type="ARBA" id="ARBA00023159"/>
    </source>
</evidence>
<dbReference type="InterPro" id="IPR044888">
    <property type="entry name" value="Mediatior_Med7_sf"/>
</dbReference>
<accession>A0ABQ8QJ12</accession>
<dbReference type="InterPro" id="IPR009244">
    <property type="entry name" value="Mediatior_Med7"/>
</dbReference>
<evidence type="ECO:0000256" key="2">
    <source>
        <dbReference type="ARBA" id="ARBA00009994"/>
    </source>
</evidence>
<keyword evidence="7 8" id="KW-0539">Nucleus</keyword>
<evidence type="ECO:0000313" key="11">
    <source>
        <dbReference type="Proteomes" id="UP001163828"/>
    </source>
</evidence>
<comment type="function">
    <text evidence="8">Component of the Mediator complex, a coactivator involved in the regulated transcription of nearly all RNA polymerase II-dependent genes. Mediator functions as a bridge to convey information from gene-specific regulatory proteins to the basal RNA polymerase II transcription machinery.</text>
</comment>
<comment type="subunit">
    <text evidence="8">Component of the Mediator complex.</text>
</comment>
<comment type="subcellular location">
    <subcellularLocation>
        <location evidence="1 8">Nucleus</location>
    </subcellularLocation>
</comment>
<keyword evidence="6 8" id="KW-0804">Transcription</keyword>
<keyword evidence="5 8" id="KW-0010">Activator</keyword>
<evidence type="ECO:0000256" key="4">
    <source>
        <dbReference type="ARBA" id="ARBA00023015"/>
    </source>
</evidence>
<dbReference type="EMBL" id="MU790556">
    <property type="protein sequence ID" value="KAJ3998555.1"/>
    <property type="molecule type" value="Genomic_DNA"/>
</dbReference>
<comment type="caution">
    <text evidence="10">The sequence shown here is derived from an EMBL/GenBank/DDBJ whole genome shotgun (WGS) entry which is preliminary data.</text>
</comment>
<sequence length="385" mass="42804">MDDDDAELRNPFPSPPSHYTKYTSHNLHLLDLLKERVPDTELAFNQHEILKDQTDVPDWPLTQLEKPRVDWILKGDEPYYDVFGDRWFVKDKIPSLAELGGQQLYPEDPNVDRRPALQTILRSMLVTYSHLTSALLAPPSTQSSSAPPEWHKHVEWITILSQNLMAAANDLRPVQARGNLEIMMKRQLELRKDETKAIHTKCNTLEARLLELRASAEDLKQSKSSTSHFEDENEVDAPLAPLPDEPEVVEVEEEMEQEEAQPVVEEKAQSDAAEASEAIQEPEESKPPSPKPQLTMSESTMEDTADAGDGLDASLMDTSGMGGDKMTTEEGMELDLSNLGPDGLALADVQDLSQIESGDGLMGGPNMDDTMDPFAAESSATMDEQ</sequence>
<dbReference type="Pfam" id="PF05983">
    <property type="entry name" value="Med7"/>
    <property type="match status" value="1"/>
</dbReference>
<evidence type="ECO:0000256" key="3">
    <source>
        <dbReference type="ARBA" id="ARBA00020631"/>
    </source>
</evidence>
<evidence type="ECO:0000256" key="8">
    <source>
        <dbReference type="RuleBase" id="RU364060"/>
    </source>
</evidence>
<dbReference type="Gene3D" id="6.10.140.200">
    <property type="match status" value="1"/>
</dbReference>
<evidence type="ECO:0000256" key="6">
    <source>
        <dbReference type="ARBA" id="ARBA00023163"/>
    </source>
</evidence>
<proteinExistence type="inferred from homology"/>
<evidence type="ECO:0000256" key="9">
    <source>
        <dbReference type="SAM" id="MobiDB-lite"/>
    </source>
</evidence>